<dbReference type="EMBL" id="CAEZZV010000068">
    <property type="protein sequence ID" value="CAB4777915.1"/>
    <property type="molecule type" value="Genomic_DNA"/>
</dbReference>
<gene>
    <name evidence="1" type="ORF">UFOPK2921_00663</name>
</gene>
<protein>
    <submittedName>
        <fullName evidence="1">Unannotated protein</fullName>
    </submittedName>
</protein>
<dbReference type="AlphaFoldDB" id="A0A6J6W3A5"/>
<evidence type="ECO:0000313" key="1">
    <source>
        <dbReference type="EMBL" id="CAB4777915.1"/>
    </source>
</evidence>
<accession>A0A6J6W3A5</accession>
<reference evidence="1" key="1">
    <citation type="submission" date="2020-05" db="EMBL/GenBank/DDBJ databases">
        <authorList>
            <person name="Chiriac C."/>
            <person name="Salcher M."/>
            <person name="Ghai R."/>
            <person name="Kavagutti S V."/>
        </authorList>
    </citation>
    <scope>NUCLEOTIDE SEQUENCE</scope>
</reference>
<sequence>MDTSLLREFQLDWQLTGKAHRTASDYVSAVLALISQYPEPTLADVKQWIASTSSTPTQRKRGQAVRAVGTKWAGHQINQVNFIRPNRSMSQIGG</sequence>
<organism evidence="1">
    <name type="scientific">freshwater metagenome</name>
    <dbReference type="NCBI Taxonomy" id="449393"/>
    <lineage>
        <taxon>unclassified sequences</taxon>
        <taxon>metagenomes</taxon>
        <taxon>ecological metagenomes</taxon>
    </lineage>
</organism>
<proteinExistence type="predicted"/>
<name>A0A6J6W3A5_9ZZZZ</name>